<comment type="caution">
    <text evidence="1">The sequence shown here is derived from an EMBL/GenBank/DDBJ whole genome shotgun (WGS) entry which is preliminary data.</text>
</comment>
<dbReference type="Proteomes" id="UP000186471">
    <property type="component" value="Unassembled WGS sequence"/>
</dbReference>
<dbReference type="AlphaFoldDB" id="A0A1Q8VJ90"/>
<proteinExistence type="predicted"/>
<dbReference type="EMBL" id="MSKK01000008">
    <property type="protein sequence ID" value="OLO48158.1"/>
    <property type="molecule type" value="Genomic_DNA"/>
</dbReference>
<gene>
    <name evidence="1" type="ORF">BKH31_02720</name>
</gene>
<name>A0A1Q8VJ90_9ACTO</name>
<dbReference type="RefSeq" id="WP_075410957.1">
    <property type="nucleotide sequence ID" value="NZ_MSKK01000008.1"/>
</dbReference>
<reference evidence="1 2" key="1">
    <citation type="submission" date="2016-12" db="EMBL/GenBank/DDBJ databases">
        <title>Genomic comparison of strains in the 'Actinomyces naeslundii' group.</title>
        <authorList>
            <person name="Mughal S.R."/>
            <person name="Do T."/>
            <person name="Gilbert S.C."/>
            <person name="Witherden E.A."/>
            <person name="Didelot X."/>
            <person name="Beighton D."/>
        </authorList>
    </citation>
    <scope>NUCLEOTIDE SEQUENCE [LARGE SCALE GENOMIC DNA]</scope>
    <source>
        <strain evidence="1 2">R21091</strain>
    </source>
</reference>
<evidence type="ECO:0000313" key="1">
    <source>
        <dbReference type="EMBL" id="OLO48158.1"/>
    </source>
</evidence>
<evidence type="ECO:0000313" key="2">
    <source>
        <dbReference type="Proteomes" id="UP000186471"/>
    </source>
</evidence>
<dbReference type="OrthoDB" id="9886776at2"/>
<sequence length="82" mass="8709">MKITAHEVLLLQAAVNEFIAAGHTRPGDLLQTAVSEFATAIKAKVEAGDYWLAGTLATVENLDRKLRNAAVPHRSQGIGEAA</sequence>
<accession>A0A1Q8VJ90</accession>
<protein>
    <submittedName>
        <fullName evidence="1">Uncharacterized protein</fullName>
    </submittedName>
</protein>
<organism evidence="1 2">
    <name type="scientific">Actinomyces oris</name>
    <dbReference type="NCBI Taxonomy" id="544580"/>
    <lineage>
        <taxon>Bacteria</taxon>
        <taxon>Bacillati</taxon>
        <taxon>Actinomycetota</taxon>
        <taxon>Actinomycetes</taxon>
        <taxon>Actinomycetales</taxon>
        <taxon>Actinomycetaceae</taxon>
        <taxon>Actinomyces</taxon>
    </lineage>
</organism>